<dbReference type="HOGENOM" id="CLU_1874468_0_0_0"/>
<name>G7V7E1_THELD</name>
<gene>
    <name evidence="1" type="ordered locus">Tlie_1535</name>
</gene>
<sequence>MKTKISITLLFLMFLCVVFLLGVQKACAECFGAPLPGGFAGEYMGTYVGDDYGTFVITISPQGTIEGYLTIQKGPKTLPMNGSCSYGGDCEFHSYKEEISFSGKIDFSCKIKGTWSQKEPSTKGIFIAAKIKPQHP</sequence>
<organism evidence="1 2">
    <name type="scientific">Thermovirga lienii (strain ATCC BAA-1197 / DSM 17291 / Cas60314)</name>
    <dbReference type="NCBI Taxonomy" id="580340"/>
    <lineage>
        <taxon>Bacteria</taxon>
        <taxon>Thermotogati</taxon>
        <taxon>Synergistota</taxon>
        <taxon>Synergistia</taxon>
        <taxon>Synergistales</taxon>
        <taxon>Thermovirgaceae</taxon>
        <taxon>Thermovirga</taxon>
    </lineage>
</organism>
<accession>G7V7E1</accession>
<dbReference type="KEGG" id="tli:Tlie_1535"/>
<evidence type="ECO:0000313" key="1">
    <source>
        <dbReference type="EMBL" id="AER67257.1"/>
    </source>
</evidence>
<protein>
    <submittedName>
        <fullName evidence="1">Uncharacterized protein</fullName>
    </submittedName>
</protein>
<dbReference type="EMBL" id="CP003096">
    <property type="protein sequence ID" value="AER67257.1"/>
    <property type="molecule type" value="Genomic_DNA"/>
</dbReference>
<reference evidence="2" key="1">
    <citation type="submission" date="2011-10" db="EMBL/GenBank/DDBJ databases">
        <title>The complete genome of chromosome of Thermovirga lienii DSM 17291.</title>
        <authorList>
            <consortium name="US DOE Joint Genome Institute (JGI-PGF)"/>
            <person name="Lucas S."/>
            <person name="Copeland A."/>
            <person name="Lapidus A."/>
            <person name="Glavina del Rio T."/>
            <person name="Dalin E."/>
            <person name="Tice H."/>
            <person name="Bruce D."/>
            <person name="Goodwin L."/>
            <person name="Pitluck S."/>
            <person name="Peters L."/>
            <person name="Mikhailova N."/>
            <person name="Saunders E."/>
            <person name="Kyrpides N."/>
            <person name="Mavromatis K."/>
            <person name="Ivanova N."/>
            <person name="Last F.I."/>
            <person name="Brettin T."/>
            <person name="Detter J.C."/>
            <person name="Han C."/>
            <person name="Larimer F."/>
            <person name="Land M."/>
            <person name="Hauser L."/>
            <person name="Markowitz V."/>
            <person name="Cheng J.-F."/>
            <person name="Hugenholtz P."/>
            <person name="Woyke T."/>
            <person name="Wu D."/>
            <person name="Spring S."/>
            <person name="Schroeder M."/>
            <person name="Brambilla E.-M."/>
            <person name="Klenk H.-P."/>
            <person name="Eisen J.A."/>
        </authorList>
    </citation>
    <scope>NUCLEOTIDE SEQUENCE [LARGE SCALE GENOMIC DNA]</scope>
    <source>
        <strain evidence="2">ATCC BAA-1197 / DSM 17291 / Cas60314</strain>
    </source>
</reference>
<dbReference type="AlphaFoldDB" id="G7V7E1"/>
<dbReference type="STRING" id="580340.Tlie_1535"/>
<keyword evidence="2" id="KW-1185">Reference proteome</keyword>
<evidence type="ECO:0000313" key="2">
    <source>
        <dbReference type="Proteomes" id="UP000005868"/>
    </source>
</evidence>
<proteinExistence type="predicted"/>
<reference evidence="1 2" key="2">
    <citation type="journal article" date="2012" name="Stand. Genomic Sci.">
        <title>Genome sequence of the moderately thermophilic, amino-acid-degrading and sulfur-reducing bacterium Thermovirga lienii type strain (Cas60314(T)).</title>
        <authorList>
            <person name="Goker M."/>
            <person name="Saunders E."/>
            <person name="Lapidus A."/>
            <person name="Nolan M."/>
            <person name="Lucas S."/>
            <person name="Hammon N."/>
            <person name="Deshpande S."/>
            <person name="Cheng J.F."/>
            <person name="Han C."/>
            <person name="Tapia R."/>
            <person name="Goodwin L.A."/>
            <person name="Pitluck S."/>
            <person name="Liolios K."/>
            <person name="Mavromatis K."/>
            <person name="Pagani I."/>
            <person name="Ivanova N."/>
            <person name="Mikhailova N."/>
            <person name="Pati A."/>
            <person name="Chen A."/>
            <person name="Palaniappan K."/>
            <person name="Land M."/>
            <person name="Chang Y.J."/>
            <person name="Jeffries C.D."/>
            <person name="Brambilla E.M."/>
            <person name="Rohde M."/>
            <person name="Spring S."/>
            <person name="Detter J.C."/>
            <person name="Woyke T."/>
            <person name="Bristow J."/>
            <person name="Eisen J.A."/>
            <person name="Markowitz V."/>
            <person name="Hugenholtz P."/>
            <person name="Kyrpides N.C."/>
            <person name="Klenk H.P."/>
        </authorList>
    </citation>
    <scope>NUCLEOTIDE SEQUENCE [LARGE SCALE GENOMIC DNA]</scope>
    <source>
        <strain evidence="2">ATCC BAA-1197 / DSM 17291 / Cas60314</strain>
    </source>
</reference>
<dbReference type="Proteomes" id="UP000005868">
    <property type="component" value="Chromosome"/>
</dbReference>